<proteinExistence type="predicted"/>
<name>A0A1F6CJ32_9BACT</name>
<gene>
    <name evidence="1" type="ORF">A2678_02780</name>
</gene>
<dbReference type="EMBL" id="MFKU01000006">
    <property type="protein sequence ID" value="OGG48961.1"/>
    <property type="molecule type" value="Genomic_DNA"/>
</dbReference>
<sequence>MGKPSRGKAQEVLEEHIARLPVRWRRTLRLHYRIDDPQDVRDFFAVAEEYVRALKKKALPKLREWLRPLTPAERRAQKAIREWSIANRYLPLLICDQEGLSLVQLETLVDNKRILARALRLARKNLNDCEQRFISASQVIADKSNTS</sequence>
<protein>
    <submittedName>
        <fullName evidence="1">Uncharacterized protein</fullName>
    </submittedName>
</protein>
<evidence type="ECO:0000313" key="2">
    <source>
        <dbReference type="Proteomes" id="UP000178815"/>
    </source>
</evidence>
<organism evidence="1 2">
    <name type="scientific">Candidatus Kaiserbacteria bacterium RIFCSPHIGHO2_01_FULL_53_31</name>
    <dbReference type="NCBI Taxonomy" id="1798481"/>
    <lineage>
        <taxon>Bacteria</taxon>
        <taxon>Candidatus Kaiseribacteriota</taxon>
    </lineage>
</organism>
<dbReference type="SUPFAM" id="SSF88659">
    <property type="entry name" value="Sigma3 and sigma4 domains of RNA polymerase sigma factors"/>
    <property type="match status" value="1"/>
</dbReference>
<reference evidence="1 2" key="1">
    <citation type="journal article" date="2016" name="Nat. Commun.">
        <title>Thousands of microbial genomes shed light on interconnected biogeochemical processes in an aquifer system.</title>
        <authorList>
            <person name="Anantharaman K."/>
            <person name="Brown C.T."/>
            <person name="Hug L.A."/>
            <person name="Sharon I."/>
            <person name="Castelle C.J."/>
            <person name="Probst A.J."/>
            <person name="Thomas B.C."/>
            <person name="Singh A."/>
            <person name="Wilkins M.J."/>
            <person name="Karaoz U."/>
            <person name="Brodie E.L."/>
            <person name="Williams K.H."/>
            <person name="Hubbard S.S."/>
            <person name="Banfield J.F."/>
        </authorList>
    </citation>
    <scope>NUCLEOTIDE SEQUENCE [LARGE SCALE GENOMIC DNA]</scope>
</reference>
<dbReference type="InterPro" id="IPR013324">
    <property type="entry name" value="RNA_pol_sigma_r3/r4-like"/>
</dbReference>
<comment type="caution">
    <text evidence="1">The sequence shown here is derived from an EMBL/GenBank/DDBJ whole genome shotgun (WGS) entry which is preliminary data.</text>
</comment>
<accession>A0A1F6CJ32</accession>
<evidence type="ECO:0000313" key="1">
    <source>
        <dbReference type="EMBL" id="OGG48961.1"/>
    </source>
</evidence>
<dbReference type="Proteomes" id="UP000178815">
    <property type="component" value="Unassembled WGS sequence"/>
</dbReference>
<dbReference type="AlphaFoldDB" id="A0A1F6CJ32"/>